<reference evidence="2" key="1">
    <citation type="journal article" date="2024" name="Front. Bioeng. Biotechnol.">
        <title>Genome-scale model development and genomic sequencing of the oleaginous clade Lipomyces.</title>
        <authorList>
            <person name="Czajka J.J."/>
            <person name="Han Y."/>
            <person name="Kim J."/>
            <person name="Mondo S.J."/>
            <person name="Hofstad B.A."/>
            <person name="Robles A."/>
            <person name="Haridas S."/>
            <person name="Riley R."/>
            <person name="LaButti K."/>
            <person name="Pangilinan J."/>
            <person name="Andreopoulos W."/>
            <person name="Lipzen A."/>
            <person name="Yan J."/>
            <person name="Wang M."/>
            <person name="Ng V."/>
            <person name="Grigoriev I.V."/>
            <person name="Spatafora J.W."/>
            <person name="Magnuson J.K."/>
            <person name="Baker S.E."/>
            <person name="Pomraning K.R."/>
        </authorList>
    </citation>
    <scope>NUCLEOTIDE SEQUENCE [LARGE SCALE GENOMIC DNA]</scope>
    <source>
        <strain evidence="2">CBS 7786</strain>
    </source>
</reference>
<proteinExistence type="predicted"/>
<protein>
    <submittedName>
        <fullName evidence="1">Uncharacterized protein</fullName>
    </submittedName>
</protein>
<dbReference type="Proteomes" id="UP001433508">
    <property type="component" value="Unassembled WGS sequence"/>
</dbReference>
<organism evidence="1 2">
    <name type="scientific">Lipomyces kononenkoae</name>
    <name type="common">Yeast</name>
    <dbReference type="NCBI Taxonomy" id="34357"/>
    <lineage>
        <taxon>Eukaryota</taxon>
        <taxon>Fungi</taxon>
        <taxon>Dikarya</taxon>
        <taxon>Ascomycota</taxon>
        <taxon>Saccharomycotina</taxon>
        <taxon>Lipomycetes</taxon>
        <taxon>Lipomycetales</taxon>
        <taxon>Lipomycetaceae</taxon>
        <taxon>Lipomyces</taxon>
    </lineage>
</organism>
<keyword evidence="2" id="KW-1185">Reference proteome</keyword>
<gene>
    <name evidence="1" type="ORF">V1525DRAFT_409723</name>
</gene>
<comment type="caution">
    <text evidence="1">The sequence shown here is derived from an EMBL/GenBank/DDBJ whole genome shotgun (WGS) entry which is preliminary data.</text>
</comment>
<evidence type="ECO:0000313" key="1">
    <source>
        <dbReference type="EMBL" id="KAK9235553.1"/>
    </source>
</evidence>
<name>A0ACC3SV96_LIPKO</name>
<accession>A0ACC3SV96</accession>
<evidence type="ECO:0000313" key="2">
    <source>
        <dbReference type="Proteomes" id="UP001433508"/>
    </source>
</evidence>
<dbReference type="EMBL" id="MU971412">
    <property type="protein sequence ID" value="KAK9235553.1"/>
    <property type="molecule type" value="Genomic_DNA"/>
</dbReference>
<sequence length="593" mass="65165">MANADAEPKVASERELRFRGVPRNSNTADAVLHTQLSQKREIFKRKTITSSNTESIFVDTLVIGNGPAALVLSYLLHGNTPFYDPNTTHGPHPDSVLHSLLDVCGEDIFAKERGRHCIYGSILHSVTLQQYLRYAQGRFASQVVTPVNFLLDTLVAPNIDIDIHARQKSRVSWSLVKEHAVDHLVVGSGFVPGGQWAGRDVPSKTLSYAEMLSLPGFSFSEYYKATHGNEPDPYSRPMRTEVASYYAMYPSRVGITDAVHANYTVLSIHRSDGKAGDLFKAIIQNNDTAGLQVVTARNVVLATGVFTHQVPPDPILYPIVSRQHANNHYEQTGFDSDGAVLIIGSGYSAADAILSVPENKKIIHLFKWDPKNRPSPLRACHKETYPEYACLYRLMRLAVSSRGRSSHCGSNCPCLAGRYEGFANGAIIDATPDEIKILLPSGATIERHVSELKTYVGRIGVISYLSSNLRSEVGVGADQIWASKYSFRKRITSRMERWIPVGTTQSSRDRDKHMPDGQVIQNLTNVLDESGRKAPTFESSQGNVNDYATSYGLEVADGVFVIGSLVGDTLVRYVLGGCVAVAGNIIERRNAGR</sequence>